<dbReference type="Proteomes" id="UP000465304">
    <property type="component" value="Unassembled WGS sequence"/>
</dbReference>
<dbReference type="AlphaFoldDB" id="A0A7I9ZI63"/>
<organism evidence="2 3">
    <name type="scientific">Mycolicibacterium hippocampi</name>
    <dbReference type="NCBI Taxonomy" id="659824"/>
    <lineage>
        <taxon>Bacteria</taxon>
        <taxon>Bacillati</taxon>
        <taxon>Actinomycetota</taxon>
        <taxon>Actinomycetes</taxon>
        <taxon>Mycobacteriales</taxon>
        <taxon>Mycobacteriaceae</taxon>
        <taxon>Mycolicibacterium</taxon>
    </lineage>
</organism>
<sequence>MTAAHAATRVSTPAADKTSGGMRVTGPAASARIIRNQPRTTGDGRTPPCSSDQAASSAACSPESSDVITSACQRNHPRVGEIL</sequence>
<evidence type="ECO:0000313" key="3">
    <source>
        <dbReference type="Proteomes" id="UP000465304"/>
    </source>
</evidence>
<evidence type="ECO:0000313" key="2">
    <source>
        <dbReference type="EMBL" id="GFH00367.1"/>
    </source>
</evidence>
<evidence type="ECO:0000256" key="1">
    <source>
        <dbReference type="SAM" id="MobiDB-lite"/>
    </source>
</evidence>
<reference evidence="2 3" key="1">
    <citation type="journal article" date="2019" name="Emerg. Microbes Infect.">
        <title>Comprehensive subspecies identification of 175 nontuberculous mycobacteria species based on 7547 genomic profiles.</title>
        <authorList>
            <person name="Matsumoto Y."/>
            <person name="Kinjo T."/>
            <person name="Motooka D."/>
            <person name="Nabeya D."/>
            <person name="Jung N."/>
            <person name="Uechi K."/>
            <person name="Horii T."/>
            <person name="Iida T."/>
            <person name="Fujita J."/>
            <person name="Nakamura S."/>
        </authorList>
    </citation>
    <scope>NUCLEOTIDE SEQUENCE [LARGE SCALE GENOMIC DNA]</scope>
    <source>
        <strain evidence="2 3">JCM 30996</strain>
    </source>
</reference>
<proteinExistence type="predicted"/>
<comment type="caution">
    <text evidence="2">The sequence shown here is derived from an EMBL/GenBank/DDBJ whole genome shotgun (WGS) entry which is preliminary data.</text>
</comment>
<name>A0A7I9ZI63_9MYCO</name>
<feature type="compositionally biased region" description="Low complexity" evidence="1">
    <location>
        <begin position="49"/>
        <end position="65"/>
    </location>
</feature>
<accession>A0A7I9ZI63</accession>
<keyword evidence="3" id="KW-1185">Reference proteome</keyword>
<protein>
    <submittedName>
        <fullName evidence="2">Uncharacterized protein</fullName>
    </submittedName>
</protein>
<gene>
    <name evidence="2" type="ORF">MHIP_08500</name>
</gene>
<dbReference type="EMBL" id="BLLB01000002">
    <property type="protein sequence ID" value="GFH00367.1"/>
    <property type="molecule type" value="Genomic_DNA"/>
</dbReference>
<feature type="region of interest" description="Disordered" evidence="1">
    <location>
        <begin position="1"/>
        <end position="83"/>
    </location>
</feature>